<evidence type="ECO:0000259" key="8">
    <source>
        <dbReference type="Pfam" id="PF05193"/>
    </source>
</evidence>
<dbReference type="GO" id="GO:0004222">
    <property type="term" value="F:metalloendopeptidase activity"/>
    <property type="evidence" value="ECO:0007669"/>
    <property type="project" value="TreeGrafter"/>
</dbReference>
<dbReference type="PANTHER" id="PTHR43690:SF18">
    <property type="entry name" value="INSULIN-DEGRADING ENZYME-RELATED"/>
    <property type="match status" value="1"/>
</dbReference>
<dbReference type="Pfam" id="PF05193">
    <property type="entry name" value="Peptidase_M16_C"/>
    <property type="match status" value="1"/>
</dbReference>
<keyword evidence="5" id="KW-0862">Zinc</keyword>
<protein>
    <submittedName>
        <fullName evidence="11">Putative a-factor pheromone maturation protease</fullName>
    </submittedName>
</protein>
<evidence type="ECO:0000259" key="9">
    <source>
        <dbReference type="Pfam" id="PF16187"/>
    </source>
</evidence>
<dbReference type="InterPro" id="IPR007863">
    <property type="entry name" value="Peptidase_M16_C"/>
</dbReference>
<evidence type="ECO:0000259" key="7">
    <source>
        <dbReference type="Pfam" id="PF00675"/>
    </source>
</evidence>
<dbReference type="MEROPS" id="M16.008"/>
<feature type="domain" description="Coenzyme PQQ synthesis protein F-like C-terminal lobe" evidence="10">
    <location>
        <begin position="783"/>
        <end position="882"/>
    </location>
</feature>
<evidence type="ECO:0000256" key="3">
    <source>
        <dbReference type="ARBA" id="ARBA00022723"/>
    </source>
</evidence>
<dbReference type="SUPFAM" id="SSF63411">
    <property type="entry name" value="LuxS/MPP-like metallohydrolase"/>
    <property type="match status" value="4"/>
</dbReference>
<dbReference type="GO" id="GO:0005739">
    <property type="term" value="C:mitochondrion"/>
    <property type="evidence" value="ECO:0007669"/>
    <property type="project" value="TreeGrafter"/>
</dbReference>
<gene>
    <name evidence="11" type="ORF">G210_1410</name>
</gene>
<keyword evidence="2 11" id="KW-0645">Protease</keyword>
<dbReference type="GO" id="GO:0043171">
    <property type="term" value="P:peptide catabolic process"/>
    <property type="evidence" value="ECO:0007669"/>
    <property type="project" value="TreeGrafter"/>
</dbReference>
<dbReference type="AlphaFoldDB" id="M3JYN4"/>
<dbReference type="Pfam" id="PF22456">
    <property type="entry name" value="PqqF-like_C_4"/>
    <property type="match status" value="1"/>
</dbReference>
<dbReference type="Gene3D" id="3.30.830.10">
    <property type="entry name" value="Metalloenzyme, LuxS/M16 peptidase-like"/>
    <property type="match status" value="4"/>
</dbReference>
<dbReference type="EMBL" id="AOGT01001263">
    <property type="protein sequence ID" value="EMG48080.1"/>
    <property type="molecule type" value="Genomic_DNA"/>
</dbReference>
<dbReference type="OMA" id="WIFDEMK"/>
<dbReference type="InterPro" id="IPR011249">
    <property type="entry name" value="Metalloenz_LuxS/M16"/>
</dbReference>
<evidence type="ECO:0000256" key="5">
    <source>
        <dbReference type="ARBA" id="ARBA00022833"/>
    </source>
</evidence>
<proteinExistence type="inferred from homology"/>
<dbReference type="Pfam" id="PF00675">
    <property type="entry name" value="Peptidase_M16"/>
    <property type="match status" value="1"/>
</dbReference>
<dbReference type="PANTHER" id="PTHR43690">
    <property type="entry name" value="NARDILYSIN"/>
    <property type="match status" value="1"/>
</dbReference>
<keyword evidence="6" id="KW-0482">Metalloprotease</keyword>
<feature type="domain" description="Peptidase M16 N-terminal" evidence="7">
    <location>
        <begin position="36"/>
        <end position="172"/>
    </location>
</feature>
<evidence type="ECO:0000259" key="10">
    <source>
        <dbReference type="Pfam" id="PF22456"/>
    </source>
</evidence>
<dbReference type="Proteomes" id="UP000011777">
    <property type="component" value="Unassembled WGS sequence"/>
</dbReference>
<dbReference type="FunFam" id="3.30.830.10:FF:000004">
    <property type="entry name" value="Putative insulin-degrading enzyme"/>
    <property type="match status" value="1"/>
</dbReference>
<sequence>MSNSYSVLADDSVIEKSSLDDRSYRLIKLNENDLNVLLIHDPTTDKAAASLDVNVGSFTDRDYDVPGLAHFCEHLLFMGTEKYPKENEYSNYLSKHSGHSNAYTASEHTNYYFQVHADYLEGALDRFAQFFISPLFSKSCQDREINAVDSEHKKNLQSDSWRLYQLDRSTSNQAHPYNGFSTGNYETLHVEPLERDLNVRDVLIDFHKQHYSSNLMNVVVLGKEDLDTLSNSVVEKFSHVPNKNFSNHSYNEPIYGAGNLGKIVKAKPVTDKHKLEFSFPIPEDLEEQYDTKPEKYFSHLLGHESAGSILHYLKEQNLATGLSAGGTRICRGTSMFYLEIQLTPQGLEKWEEVVKITFQYLRLVTQDEPQPWIWKEIVEISQIDFRFKEKGEASSTVSNLSSKLYKFREFIPVEYLLSSSIPRRFDPQVIKKYGSYLNPDNLRLTLVSQALENLSSKEPIYGTEYSYEDIPSGLLHQIKSDVSITKELHYPAPNLFIPTNFDVLKKKVQLPQISPYLIEHSNKINVFFKQDDTFEAPKGSIKTAFHLPSSNVDVKTSVLSSLAIALLEDELNEVKYYAELGGLDVRMHTWRDGFITSVSGYNDKLSDLLKKVLDDFFTFKPNKERFESIKFKLLRGFKNFNYKVPYQQIGSYHLQLVNEKIYSQQDKIAALEAVTFDQVQKHITNSIWEQGVFAEVLIHGNFDIGQARLISDVITESMKHVKPWMSEYNEERFHLQSFVLEPEEVVRYEVPLEDKQNINSCIEYYVQIAPSSDDIKLRVLTDLLCTMIREPCFDQLRTKEQLGYVVFSGIILGRTSLGFRILVQSERTCDYLQYRIEEFLAQFGNHVNNQLTLEEFIKYKSSLKNIKMTKLKNVDEETNRLWSHVLDGYYDFDARIRQVEVLESISISEFTEFFNQYVSNNNKTGKLITYLKSQSPIEFVESKKLQASIINYLYHNQIEINHEFVEKLVKEFKEDGDLKKVSEKLHEEIKTVSQDDLFKEISAKIANPVPEIYPTGRLVINDKEFRTNRRLSGKPKPVYPLSKFLYNDEPHL</sequence>
<comment type="caution">
    <text evidence="11">The sequence shown here is derived from an EMBL/GenBank/DDBJ whole genome shotgun (WGS) entry which is preliminary data.</text>
</comment>
<feature type="domain" description="Peptidase M16 C-terminal" evidence="8">
    <location>
        <begin position="200"/>
        <end position="379"/>
    </location>
</feature>
<evidence type="ECO:0000313" key="11">
    <source>
        <dbReference type="EMBL" id="EMG48080.1"/>
    </source>
</evidence>
<organism evidence="11 12">
    <name type="scientific">Candida maltosa (strain Xu316)</name>
    <name type="common">Yeast</name>
    <dbReference type="NCBI Taxonomy" id="1245528"/>
    <lineage>
        <taxon>Eukaryota</taxon>
        <taxon>Fungi</taxon>
        <taxon>Dikarya</taxon>
        <taxon>Ascomycota</taxon>
        <taxon>Saccharomycotina</taxon>
        <taxon>Pichiomycetes</taxon>
        <taxon>Debaryomycetaceae</taxon>
        <taxon>Candida/Lodderomyces clade</taxon>
        <taxon>Candida</taxon>
    </lineage>
</organism>
<evidence type="ECO:0000256" key="4">
    <source>
        <dbReference type="ARBA" id="ARBA00022801"/>
    </source>
</evidence>
<dbReference type="GO" id="GO:0005829">
    <property type="term" value="C:cytosol"/>
    <property type="evidence" value="ECO:0007669"/>
    <property type="project" value="TreeGrafter"/>
</dbReference>
<evidence type="ECO:0000256" key="6">
    <source>
        <dbReference type="ARBA" id="ARBA00023049"/>
    </source>
</evidence>
<keyword evidence="12" id="KW-1185">Reference proteome</keyword>
<evidence type="ECO:0000256" key="1">
    <source>
        <dbReference type="ARBA" id="ARBA00007261"/>
    </source>
</evidence>
<dbReference type="GO" id="GO:0051603">
    <property type="term" value="P:proteolysis involved in protein catabolic process"/>
    <property type="evidence" value="ECO:0007669"/>
    <property type="project" value="TreeGrafter"/>
</dbReference>
<name>M3JYN4_CANMX</name>
<feature type="domain" description="Peptidase M16 middle/third" evidence="9">
    <location>
        <begin position="385"/>
        <end position="670"/>
    </location>
</feature>
<comment type="similarity">
    <text evidence="1">Belongs to the peptidase M16 family.</text>
</comment>
<dbReference type="InterPro" id="IPR050626">
    <property type="entry name" value="Peptidase_M16"/>
</dbReference>
<reference evidence="11 12" key="1">
    <citation type="submission" date="2013-02" db="EMBL/GenBank/DDBJ databases">
        <title>Genome sequence of Candida maltosa Xu316, a potential industrial strain for xylitol and ethanol production.</title>
        <authorList>
            <person name="Yu J."/>
            <person name="Wang Q."/>
            <person name="Geng X."/>
            <person name="Bao W."/>
            <person name="He P."/>
            <person name="Cai J."/>
        </authorList>
    </citation>
    <scope>NUCLEOTIDE SEQUENCE [LARGE SCALE GENOMIC DNA]</scope>
    <source>
        <strain evidence="12">Xu316</strain>
    </source>
</reference>
<dbReference type="InterPro" id="IPR032632">
    <property type="entry name" value="Peptidase_M16_M"/>
</dbReference>
<accession>M3JYN4</accession>
<dbReference type="InterPro" id="IPR011765">
    <property type="entry name" value="Pept_M16_N"/>
</dbReference>
<evidence type="ECO:0000313" key="12">
    <source>
        <dbReference type="Proteomes" id="UP000011777"/>
    </source>
</evidence>
<dbReference type="FunFam" id="3.30.830.10:FF:000005">
    <property type="entry name" value="nardilysin isoform X1"/>
    <property type="match status" value="1"/>
</dbReference>
<dbReference type="GO" id="GO:0046872">
    <property type="term" value="F:metal ion binding"/>
    <property type="evidence" value="ECO:0007669"/>
    <property type="project" value="UniProtKB-KW"/>
</dbReference>
<dbReference type="HOGENOM" id="CLU_004639_1_1_1"/>
<dbReference type="eggNOG" id="KOG0959">
    <property type="taxonomic scope" value="Eukaryota"/>
</dbReference>
<keyword evidence="4" id="KW-0378">Hydrolase</keyword>
<dbReference type="OrthoDB" id="952271at2759"/>
<dbReference type="InterPro" id="IPR054734">
    <property type="entry name" value="PqqF-like_C_4"/>
</dbReference>
<evidence type="ECO:0000256" key="2">
    <source>
        <dbReference type="ARBA" id="ARBA00022670"/>
    </source>
</evidence>
<dbReference type="STRING" id="1245528.M3JYN4"/>
<keyword evidence="3" id="KW-0479">Metal-binding</keyword>
<dbReference type="Pfam" id="PF16187">
    <property type="entry name" value="Peptidase_M16_M"/>
    <property type="match status" value="1"/>
</dbReference>